<evidence type="ECO:0000256" key="2">
    <source>
        <dbReference type="RuleBase" id="RU362119"/>
    </source>
</evidence>
<dbReference type="InterPro" id="IPR036907">
    <property type="entry name" value="5'-Nucleotdase_C_sf"/>
</dbReference>
<keyword evidence="1" id="KW-0732">Signal</keyword>
<sequence length="452" mass="51083">MENIHIYHTNDLHSHFENWPRIIELFRKRKQWHTEAGDAVFLFDIGDHLDLSHPYTEATQGRGNASLLESEQFDAVTIGNNEGITLPFAALDHLYDDATYDVIVANLFYANGIRPDWCIPHKIYVTDQGTRIGVIGLTAYFHTLYELLGWKLSVPFQALREQLALLQGKTDIIVVLSHLGINDDEQMAEIFPEVDIILGAHTHHILHQGKLIKNSLLAAAGKYGQYAGHIEIKYDPATKKVLDKRAEVYDTNKLPLANKEEEYIENLYLEGKKALSEEVLSLNKSLPKQEIAGLLCDAVLKWCNADVSILNEGLILDDLSKGCVSFYDLLSICPHPINPCTVILTGAELKEVLTDMKRDSWETLPVKGLGFRGTLMGKMISKGVKSEVEGQITSYWINGQQLNPKTNYTVAIPDMFTFGDFFPSIYRATEKQYFLPEFMRNILAEALKRSQK</sequence>
<keyword evidence="2" id="KW-0547">Nucleotide-binding</keyword>
<protein>
    <submittedName>
        <fullName evidence="5">Bifunctional metallophosphatase/5'-nucleotidase</fullName>
    </submittedName>
</protein>
<dbReference type="RefSeq" id="WP_185765506.1">
    <property type="nucleotide sequence ID" value="NZ_RIBP01000004.1"/>
</dbReference>
<dbReference type="GO" id="GO:0008253">
    <property type="term" value="F:5'-nucleotidase activity"/>
    <property type="evidence" value="ECO:0007669"/>
    <property type="project" value="TreeGrafter"/>
</dbReference>
<dbReference type="Gene3D" id="3.90.780.10">
    <property type="entry name" value="5'-Nucleotidase, C-terminal domain"/>
    <property type="match status" value="1"/>
</dbReference>
<accession>A0A553SJI0</accession>
<dbReference type="GO" id="GO:0008768">
    <property type="term" value="F:UDP-sugar diphosphatase activity"/>
    <property type="evidence" value="ECO:0007669"/>
    <property type="project" value="TreeGrafter"/>
</dbReference>
<evidence type="ECO:0000313" key="6">
    <source>
        <dbReference type="Proteomes" id="UP000319837"/>
    </source>
</evidence>
<dbReference type="Pfam" id="PF02872">
    <property type="entry name" value="5_nucleotid_C"/>
    <property type="match status" value="1"/>
</dbReference>
<proteinExistence type="inferred from homology"/>
<dbReference type="PRINTS" id="PR01607">
    <property type="entry name" value="APYRASEFAMLY"/>
</dbReference>
<dbReference type="InterPro" id="IPR011240">
    <property type="entry name" value="Pesterase_YunD"/>
</dbReference>
<evidence type="ECO:0000313" key="5">
    <source>
        <dbReference type="EMBL" id="TRZ37132.1"/>
    </source>
</evidence>
<dbReference type="SUPFAM" id="SSF56300">
    <property type="entry name" value="Metallo-dependent phosphatases"/>
    <property type="match status" value="1"/>
</dbReference>
<organism evidence="5 6">
    <name type="scientific">Niallia circulans</name>
    <name type="common">Bacillus circulans</name>
    <dbReference type="NCBI Taxonomy" id="1397"/>
    <lineage>
        <taxon>Bacteria</taxon>
        <taxon>Bacillati</taxon>
        <taxon>Bacillota</taxon>
        <taxon>Bacilli</taxon>
        <taxon>Bacillales</taxon>
        <taxon>Bacillaceae</taxon>
        <taxon>Niallia</taxon>
    </lineage>
</organism>
<name>A0A553SJI0_NIACI</name>
<dbReference type="CDD" id="cd00845">
    <property type="entry name" value="MPP_UshA_N_like"/>
    <property type="match status" value="1"/>
</dbReference>
<dbReference type="Pfam" id="PF00149">
    <property type="entry name" value="Metallophos"/>
    <property type="match status" value="1"/>
</dbReference>
<dbReference type="Gene3D" id="3.60.21.10">
    <property type="match status" value="1"/>
</dbReference>
<feature type="domain" description="5'-Nucleotidase C-terminal" evidence="4">
    <location>
        <begin position="286"/>
        <end position="415"/>
    </location>
</feature>
<feature type="domain" description="Calcineurin-like phosphoesterase" evidence="3">
    <location>
        <begin position="5"/>
        <end position="204"/>
    </location>
</feature>
<dbReference type="PIRSF" id="PIRSF036361">
    <property type="entry name" value="YunD"/>
    <property type="match status" value="1"/>
</dbReference>
<dbReference type="InterPro" id="IPR008334">
    <property type="entry name" value="5'-Nucleotdase_C"/>
</dbReference>
<dbReference type="EMBL" id="RIBP01000004">
    <property type="protein sequence ID" value="TRZ37132.1"/>
    <property type="molecule type" value="Genomic_DNA"/>
</dbReference>
<dbReference type="GO" id="GO:0009166">
    <property type="term" value="P:nucleotide catabolic process"/>
    <property type="evidence" value="ECO:0007669"/>
    <property type="project" value="InterPro"/>
</dbReference>
<dbReference type="PANTHER" id="PTHR11575">
    <property type="entry name" value="5'-NUCLEOTIDASE-RELATED"/>
    <property type="match status" value="1"/>
</dbReference>
<evidence type="ECO:0000259" key="4">
    <source>
        <dbReference type="Pfam" id="PF02872"/>
    </source>
</evidence>
<dbReference type="InterPro" id="IPR029052">
    <property type="entry name" value="Metallo-depent_PP-like"/>
</dbReference>
<dbReference type="InterPro" id="IPR004843">
    <property type="entry name" value="Calcineurin-like_PHP"/>
</dbReference>
<comment type="caution">
    <text evidence="5">The sequence shown here is derived from an EMBL/GenBank/DDBJ whole genome shotgun (WGS) entry which is preliminary data.</text>
</comment>
<gene>
    <name evidence="5" type="ORF">CEQ21_16730</name>
</gene>
<dbReference type="Proteomes" id="UP000319837">
    <property type="component" value="Unassembled WGS sequence"/>
</dbReference>
<dbReference type="InterPro" id="IPR006179">
    <property type="entry name" value="5_nucleotidase/apyrase"/>
</dbReference>
<dbReference type="GO" id="GO:0000166">
    <property type="term" value="F:nucleotide binding"/>
    <property type="evidence" value="ECO:0007669"/>
    <property type="project" value="UniProtKB-KW"/>
</dbReference>
<comment type="similarity">
    <text evidence="2">Belongs to the 5'-nucleotidase family.</text>
</comment>
<evidence type="ECO:0000259" key="3">
    <source>
        <dbReference type="Pfam" id="PF00149"/>
    </source>
</evidence>
<dbReference type="AlphaFoldDB" id="A0A553SJI0"/>
<dbReference type="PANTHER" id="PTHR11575:SF23">
    <property type="entry name" value="5-NUCLEOTIDASE FAMILY PROTEIN"/>
    <property type="match status" value="1"/>
</dbReference>
<evidence type="ECO:0000256" key="1">
    <source>
        <dbReference type="ARBA" id="ARBA00022729"/>
    </source>
</evidence>
<keyword evidence="2" id="KW-0378">Hydrolase</keyword>
<dbReference type="GO" id="GO:0030288">
    <property type="term" value="C:outer membrane-bounded periplasmic space"/>
    <property type="evidence" value="ECO:0007669"/>
    <property type="project" value="TreeGrafter"/>
</dbReference>
<reference evidence="6" key="1">
    <citation type="submission" date="2018-10" db="EMBL/GenBank/DDBJ databases">
        <title>FDA dAtabase for Regulatory Grade micrObial Sequences (FDA-ARGOS): Supporting development and validation of Infectious Disease Dx tests.</title>
        <authorList>
            <person name="Minogue T."/>
            <person name="Wolcott M."/>
            <person name="Wasieloski L."/>
            <person name="Aguilar W."/>
            <person name="Moore D."/>
            <person name="Tallon L."/>
            <person name="Sadzewicz L."/>
            <person name="Sengamalay N."/>
            <person name="Ott S."/>
            <person name="Godinez A."/>
            <person name="Nagaraj S."/>
            <person name="Vavikolanu K."/>
            <person name="Vyas G."/>
            <person name="Nadendla S."/>
            <person name="George J."/>
            <person name="Sichtig H."/>
        </authorList>
    </citation>
    <scope>NUCLEOTIDE SEQUENCE [LARGE SCALE GENOMIC DNA]</scope>
    <source>
        <strain evidence="6">FDAARGOS_343</strain>
    </source>
</reference>
<dbReference type="SUPFAM" id="SSF55816">
    <property type="entry name" value="5'-nucleotidase (syn. UDP-sugar hydrolase), C-terminal domain"/>
    <property type="match status" value="1"/>
</dbReference>